<organism evidence="2 3">
    <name type="scientific">Marinobacterium aestuarii</name>
    <dbReference type="NCBI Taxonomy" id="1821621"/>
    <lineage>
        <taxon>Bacteria</taxon>
        <taxon>Pseudomonadati</taxon>
        <taxon>Pseudomonadota</taxon>
        <taxon>Gammaproteobacteria</taxon>
        <taxon>Oceanospirillales</taxon>
        <taxon>Oceanospirillaceae</taxon>
        <taxon>Marinobacterium</taxon>
    </lineage>
</organism>
<dbReference type="PANTHER" id="PTHR35446">
    <property type="entry name" value="SI:CH211-175M2.5"/>
    <property type="match status" value="1"/>
</dbReference>
<dbReference type="Proteomes" id="UP000078070">
    <property type="component" value="Chromosome"/>
</dbReference>
<dbReference type="OrthoDB" id="9808310at2"/>
<evidence type="ECO:0000259" key="1">
    <source>
        <dbReference type="Pfam" id="PF02627"/>
    </source>
</evidence>
<dbReference type="EMBL" id="CP015839">
    <property type="protein sequence ID" value="ANG62245.1"/>
    <property type="molecule type" value="Genomic_DNA"/>
</dbReference>
<keyword evidence="2" id="KW-0575">Peroxidase</keyword>
<evidence type="ECO:0000313" key="2">
    <source>
        <dbReference type="EMBL" id="ANG62245.1"/>
    </source>
</evidence>
<dbReference type="NCBIfam" id="TIGR00778">
    <property type="entry name" value="ahpD_dom"/>
    <property type="match status" value="1"/>
</dbReference>
<dbReference type="InterPro" id="IPR003779">
    <property type="entry name" value="CMD-like"/>
</dbReference>
<name>A0A1A9EWJ2_9GAMM</name>
<feature type="domain" description="Carboxymuconolactone decarboxylase-like" evidence="1">
    <location>
        <begin position="65"/>
        <end position="113"/>
    </location>
</feature>
<sequence>MPQHKSNSQAQQQTQKQGPVTALNLPIPALKDLPEPVAQYFSKCQEKLGLVPNVLSAYSHNLEQLDAFTRLYNELMFGDSGLSTLEREMIAVVVSAHNRCFYCLSAHGAAVRQYSGNPLLGEQLVMNYRVADISPRQRAMLDFAQRLTAQPETIEETHRQLLREQGFSDSEIWDIASLTGFYNMTNRLAGAVEMQPNPEYHASFRTGTAPAGEPSPT</sequence>
<reference evidence="2 3" key="2">
    <citation type="journal article" date="2018" name="Int. J. Syst. Evol. Microbiol.">
        <title>Marinobacterium aestuarii sp. nov., a benzene-degrading marine bacterium isolated from estuary sediment.</title>
        <authorList>
            <person name="Bae S.S."/>
            <person name="Jung J."/>
            <person name="Chung D."/>
            <person name="Baek K."/>
        </authorList>
    </citation>
    <scope>NUCLEOTIDE SEQUENCE [LARGE SCALE GENOMIC DNA]</scope>
    <source>
        <strain evidence="2 3">ST58-10</strain>
    </source>
</reference>
<dbReference type="Gene3D" id="1.20.1290.10">
    <property type="entry name" value="AhpD-like"/>
    <property type="match status" value="1"/>
</dbReference>
<gene>
    <name evidence="2" type="ORF">A8C75_06900</name>
</gene>
<dbReference type="AlphaFoldDB" id="A0A1A9EWJ2"/>
<dbReference type="GO" id="GO:0051920">
    <property type="term" value="F:peroxiredoxin activity"/>
    <property type="evidence" value="ECO:0007669"/>
    <property type="project" value="InterPro"/>
</dbReference>
<dbReference type="STRING" id="1821621.A8C75_06900"/>
<evidence type="ECO:0000313" key="3">
    <source>
        <dbReference type="Proteomes" id="UP000078070"/>
    </source>
</evidence>
<dbReference type="Pfam" id="PF02627">
    <property type="entry name" value="CMD"/>
    <property type="match status" value="1"/>
</dbReference>
<dbReference type="Gene3D" id="1.20.5.810">
    <property type="entry name" value="AhpD-like"/>
    <property type="match status" value="1"/>
</dbReference>
<keyword evidence="3" id="KW-1185">Reference proteome</keyword>
<dbReference type="PANTHER" id="PTHR35446:SF2">
    <property type="entry name" value="CARBOXYMUCONOLACTONE DECARBOXYLASE-LIKE DOMAIN-CONTAINING PROTEIN"/>
    <property type="match status" value="1"/>
</dbReference>
<dbReference type="NCBIfam" id="TIGR01926">
    <property type="entry name" value="peroxid_rel"/>
    <property type="match status" value="1"/>
</dbReference>
<dbReference type="InterPro" id="IPR010195">
    <property type="entry name" value="Uncharacterised_peroxidase-rel"/>
</dbReference>
<reference evidence="3" key="1">
    <citation type="submission" date="2016-05" db="EMBL/GenBank/DDBJ databases">
        <authorList>
            <person name="Baek K."/>
            <person name="Yang S.-J."/>
        </authorList>
    </citation>
    <scope>NUCLEOTIDE SEQUENCE [LARGE SCALE GENOMIC DNA]</scope>
    <source>
        <strain evidence="3">ST58-10</strain>
    </source>
</reference>
<dbReference type="SUPFAM" id="SSF69118">
    <property type="entry name" value="AhpD-like"/>
    <property type="match status" value="1"/>
</dbReference>
<dbReference type="RefSeq" id="WP_067379862.1">
    <property type="nucleotide sequence ID" value="NZ_CP015839.1"/>
</dbReference>
<dbReference type="InterPro" id="IPR004675">
    <property type="entry name" value="AhpD_core"/>
</dbReference>
<protein>
    <submittedName>
        <fullName evidence="2">Alkylhydroperoxidase</fullName>
    </submittedName>
</protein>
<keyword evidence="2" id="KW-0560">Oxidoreductase</keyword>
<dbReference type="InterPro" id="IPR029032">
    <property type="entry name" value="AhpD-like"/>
</dbReference>
<accession>A0A1A9EWJ2</accession>
<dbReference type="KEGG" id="mars:A8C75_06900"/>
<proteinExistence type="predicted"/>